<feature type="transmembrane region" description="Helical" evidence="1">
    <location>
        <begin position="42"/>
        <end position="63"/>
    </location>
</feature>
<accession>A0A839Z604</accession>
<sequence length="223" mass="24850">MQKLSAEDHRRVSEAIALAEEKSDGEIIAVTTDYSDRYHDVALHWSALGAFLVIGLMALFPTWLERIYGWLFDSWSDPSLQGLLTLLLGLALATFLLVLFLMRWMPLRMALTPGSTKTRRVRRKAIQVYKSGAERRTIGRTGILIYLSLGEHRAEIVHDDAITEVVEPDAWAEAMIALLGPVKEGRIVDGISAAIAEIGEVLAQHFPKSSDDTNEIPDKLIEL</sequence>
<dbReference type="AlphaFoldDB" id="A0A839Z604"/>
<name>A0A839Z604_9SPHN</name>
<feature type="transmembrane region" description="Helical" evidence="1">
    <location>
        <begin position="83"/>
        <end position="102"/>
    </location>
</feature>
<evidence type="ECO:0000256" key="1">
    <source>
        <dbReference type="SAM" id="Phobius"/>
    </source>
</evidence>
<dbReference type="EMBL" id="JACICF010000001">
    <property type="protein sequence ID" value="MBB3764124.1"/>
    <property type="molecule type" value="Genomic_DNA"/>
</dbReference>
<dbReference type="RefSeq" id="WP_183933408.1">
    <property type="nucleotide sequence ID" value="NZ_JACICF010000001.1"/>
</dbReference>
<reference evidence="2 3" key="1">
    <citation type="submission" date="2020-08" db="EMBL/GenBank/DDBJ databases">
        <title>Genomic Encyclopedia of Type Strains, Phase IV (KMG-IV): sequencing the most valuable type-strain genomes for metagenomic binning, comparative biology and taxonomic classification.</title>
        <authorList>
            <person name="Goeker M."/>
        </authorList>
    </citation>
    <scope>NUCLEOTIDE SEQUENCE [LARGE SCALE GENOMIC DNA]</scope>
    <source>
        <strain evidence="2 3">DSM 24194</strain>
    </source>
</reference>
<dbReference type="Gene3D" id="3.10.310.50">
    <property type="match status" value="1"/>
</dbReference>
<organism evidence="2 3">
    <name type="scientific">Sphingomicrobium lutaoense</name>
    <dbReference type="NCBI Taxonomy" id="515949"/>
    <lineage>
        <taxon>Bacteria</taxon>
        <taxon>Pseudomonadati</taxon>
        <taxon>Pseudomonadota</taxon>
        <taxon>Alphaproteobacteria</taxon>
        <taxon>Sphingomonadales</taxon>
        <taxon>Sphingomonadaceae</taxon>
        <taxon>Sphingomicrobium</taxon>
    </lineage>
</organism>
<keyword evidence="1" id="KW-0812">Transmembrane</keyword>
<proteinExistence type="predicted"/>
<protein>
    <submittedName>
        <fullName evidence="2">Putative membrane protein</fullName>
    </submittedName>
</protein>
<comment type="caution">
    <text evidence="2">The sequence shown here is derived from an EMBL/GenBank/DDBJ whole genome shotgun (WGS) entry which is preliminary data.</text>
</comment>
<dbReference type="Proteomes" id="UP000578569">
    <property type="component" value="Unassembled WGS sequence"/>
</dbReference>
<keyword evidence="1" id="KW-0472">Membrane</keyword>
<keyword evidence="3" id="KW-1185">Reference proteome</keyword>
<gene>
    <name evidence="2" type="ORF">FHS50_001147</name>
</gene>
<keyword evidence="1" id="KW-1133">Transmembrane helix</keyword>
<evidence type="ECO:0000313" key="2">
    <source>
        <dbReference type="EMBL" id="MBB3764124.1"/>
    </source>
</evidence>
<evidence type="ECO:0000313" key="3">
    <source>
        <dbReference type="Proteomes" id="UP000578569"/>
    </source>
</evidence>